<accession>A0A1M7Y784</accession>
<dbReference type="RefSeq" id="WP_073588565.1">
    <property type="nucleotide sequence ID" value="NZ_FRFD01000005.1"/>
</dbReference>
<evidence type="ECO:0000313" key="2">
    <source>
        <dbReference type="Proteomes" id="UP000184612"/>
    </source>
</evidence>
<dbReference type="Proteomes" id="UP000184612">
    <property type="component" value="Unassembled WGS sequence"/>
</dbReference>
<proteinExistence type="predicted"/>
<dbReference type="AlphaFoldDB" id="A0A1M7Y784"/>
<dbReference type="InterPro" id="IPR043519">
    <property type="entry name" value="NT_sf"/>
</dbReference>
<evidence type="ECO:0000313" key="1">
    <source>
        <dbReference type="EMBL" id="SHO48451.1"/>
    </source>
</evidence>
<dbReference type="EMBL" id="FRFD01000005">
    <property type="protein sequence ID" value="SHO48451.1"/>
    <property type="molecule type" value="Genomic_DNA"/>
</dbReference>
<protein>
    <recommendedName>
        <fullName evidence="3">Streptomycin adenylyltransferase</fullName>
    </recommendedName>
</protein>
<dbReference type="STRING" id="1121345.SAMN02745217_01855"/>
<reference evidence="1 2" key="1">
    <citation type="submission" date="2016-12" db="EMBL/GenBank/DDBJ databases">
        <authorList>
            <person name="Song W.-J."/>
            <person name="Kurnit D.M."/>
        </authorList>
    </citation>
    <scope>NUCLEOTIDE SEQUENCE [LARGE SCALE GENOMIC DNA]</scope>
    <source>
        <strain evidence="1 2">DSM 12503</strain>
    </source>
</reference>
<name>A0A1M7Y784_9FIRM</name>
<sequence length="257" mass="29663">MRTYDAIEKVSQVIIKDGICEAILVKGSIGRGDDDEFSDVDMYIVVTNENRESFLERRLEYLGNYLPLIYAEQVNFVAEQIVAIYNNGLHFDLYTVTADTMPHTDKAKIIYDPSGKFADYAAELKTVTKEELADCFNDSLYNFVEADGAYRRMNYPWASRIMDNSIAESAKLLRYLYDKDYAYLGLKKINEVIPEEQFIWLTEASANLNKEGFSKANGYIIKILEFVIGNMEDDVKCLFNLKFFEWMKVNLNTTLFT</sequence>
<evidence type="ECO:0008006" key="3">
    <source>
        <dbReference type="Google" id="ProtNLM"/>
    </source>
</evidence>
<keyword evidence="2" id="KW-1185">Reference proteome</keyword>
<dbReference type="OrthoDB" id="68332at2"/>
<dbReference type="SUPFAM" id="SSF81301">
    <property type="entry name" value="Nucleotidyltransferase"/>
    <property type="match status" value="1"/>
</dbReference>
<dbReference type="Gene3D" id="3.30.460.10">
    <property type="entry name" value="Beta Polymerase, domain 2"/>
    <property type="match status" value="1"/>
</dbReference>
<dbReference type="CDD" id="cd05403">
    <property type="entry name" value="NT_KNTase_like"/>
    <property type="match status" value="1"/>
</dbReference>
<organism evidence="1 2">
    <name type="scientific">Anaerocolumna xylanovorans DSM 12503</name>
    <dbReference type="NCBI Taxonomy" id="1121345"/>
    <lineage>
        <taxon>Bacteria</taxon>
        <taxon>Bacillati</taxon>
        <taxon>Bacillota</taxon>
        <taxon>Clostridia</taxon>
        <taxon>Lachnospirales</taxon>
        <taxon>Lachnospiraceae</taxon>
        <taxon>Anaerocolumna</taxon>
    </lineage>
</organism>
<gene>
    <name evidence="1" type="ORF">SAMN02745217_01855</name>
</gene>